<keyword evidence="3" id="KW-1185">Reference proteome</keyword>
<accession>A0A1W1UIQ4</accession>
<dbReference type="Pfam" id="PF07242">
    <property type="entry name" value="DUF1430"/>
    <property type="match status" value="1"/>
</dbReference>
<dbReference type="RefSeq" id="WP_084229971.1">
    <property type="nucleotide sequence ID" value="NZ_FWWR01000009.1"/>
</dbReference>
<feature type="transmembrane region" description="Helical" evidence="1">
    <location>
        <begin position="667"/>
        <end position="687"/>
    </location>
</feature>
<evidence type="ECO:0000313" key="3">
    <source>
        <dbReference type="Proteomes" id="UP000192368"/>
    </source>
</evidence>
<evidence type="ECO:0000313" key="2">
    <source>
        <dbReference type="EMBL" id="SMB80701.1"/>
    </source>
</evidence>
<feature type="transmembrane region" description="Helical" evidence="1">
    <location>
        <begin position="633"/>
        <end position="655"/>
    </location>
</feature>
<feature type="transmembrane region" description="Helical" evidence="1">
    <location>
        <begin position="237"/>
        <end position="257"/>
    </location>
</feature>
<feature type="transmembrane region" description="Helical" evidence="1">
    <location>
        <begin position="188"/>
        <end position="208"/>
    </location>
</feature>
<gene>
    <name evidence="2" type="ORF">SAMN00017477_0267</name>
</gene>
<keyword evidence="1" id="KW-0472">Membrane</keyword>
<organism evidence="2 3">
    <name type="scientific">Peptoniphilus asaccharolyticus DSM 20463</name>
    <dbReference type="NCBI Taxonomy" id="573058"/>
    <lineage>
        <taxon>Bacteria</taxon>
        <taxon>Bacillati</taxon>
        <taxon>Bacillota</taxon>
        <taxon>Tissierellia</taxon>
        <taxon>Tissierellales</taxon>
        <taxon>Peptoniphilaceae</taxon>
        <taxon>Peptoniphilus</taxon>
    </lineage>
</organism>
<dbReference type="EMBL" id="FWWR01000009">
    <property type="protein sequence ID" value="SMB80701.1"/>
    <property type="molecule type" value="Genomic_DNA"/>
</dbReference>
<dbReference type="Proteomes" id="UP000192368">
    <property type="component" value="Unassembled WGS sequence"/>
</dbReference>
<dbReference type="STRING" id="573058.SAMN00017477_0267"/>
<feature type="transmembrane region" description="Helical" evidence="1">
    <location>
        <begin position="585"/>
        <end position="609"/>
    </location>
</feature>
<protein>
    <submittedName>
        <fullName evidence="2">Uncharacterized protein</fullName>
    </submittedName>
</protein>
<name>A0A1W1UIQ4_PEPAS</name>
<evidence type="ECO:0000256" key="1">
    <source>
        <dbReference type="SAM" id="Phobius"/>
    </source>
</evidence>
<keyword evidence="1" id="KW-1133">Transmembrane helix</keyword>
<proteinExistence type="predicted"/>
<dbReference type="AlphaFoldDB" id="A0A1W1UIQ4"/>
<sequence length="702" mass="82167">MKKVYNIFMLLFSFVLIVLCVKKTSIDEFKRVMENPFRNGIKIEQQKGSKEVLEKLLDMSKKYNLTIVKSINEHSSVDYYIYSPNNEFQRNILKISDDNFKTITNMPSDSKEKAFSMFYNNKINFKSLEELKNISLEGIYNIYGEGSNMFLNDLEKVNAQYQEFFNISIEDSYKYHGKGFNYEYESGMYLILSMGMLVIACVLAMYLVDSNERGFAIRKLNGHDENTILKRTFFKEIGFPLALSVGISIIISILFIYLKGYLSRVENLYIFFKGLKYYIIFLFVHLVYVVLYLKFKLSRLRAKQMAMVIKSGRRNGNILNQLTVMGSIFIVVISLVWLYPDASELASKKSMMNNYKKYMDYTKVGVWNSKEVKNETIYKLGELWKILNDNGAILFSKIGEDDAKVPMNYIYINKKYIEVSNLQDQNKSLQNLSDDSKVMDIIVPKKLREYESDILQKAHMYHVRDKFLYEDILNKTDYYSENINNPDYRENIYYIEDSKNLFNFSNTARSNGNDVFLVINNKNVNGNAYIPTLPALNIPNDKVLEQKIEQFFQSDSMRHTTDYTITPLKVELGDGLRFYEINVKIAVSVFIFSLLFLIMSIYTYASVYFQNNKNKISIKKFLGFDFFKIHKKIMMNFVISEILIFALSIAMAKYFENSIKYFYALKPAIAINIVVLSISFIVFIFVLRRNEKYKIVEVLKGE</sequence>
<feature type="transmembrane region" description="Helical" evidence="1">
    <location>
        <begin position="318"/>
        <end position="339"/>
    </location>
</feature>
<reference evidence="3" key="1">
    <citation type="submission" date="2017-04" db="EMBL/GenBank/DDBJ databases">
        <authorList>
            <person name="Varghese N."/>
            <person name="Submissions S."/>
        </authorList>
    </citation>
    <scope>NUCLEOTIDE SEQUENCE [LARGE SCALE GENOMIC DNA]</scope>
    <source>
        <strain evidence="3">DSM 20463</strain>
    </source>
</reference>
<dbReference type="OrthoDB" id="2076832at2"/>
<dbReference type="InterPro" id="IPR006541">
    <property type="entry name" value="Bacteriocin_ass"/>
</dbReference>
<keyword evidence="1" id="KW-0812">Transmembrane</keyword>
<feature type="transmembrane region" description="Helical" evidence="1">
    <location>
        <begin position="277"/>
        <end position="297"/>
    </location>
</feature>